<feature type="compositionally biased region" description="Basic and acidic residues" evidence="7">
    <location>
        <begin position="905"/>
        <end position="920"/>
    </location>
</feature>
<feature type="compositionally biased region" description="Low complexity" evidence="7">
    <location>
        <begin position="792"/>
        <end position="801"/>
    </location>
</feature>
<dbReference type="FunFam" id="2.30.29.30:FF:000054">
    <property type="entry name" value="PH and SEC7 domain-containing protein 3"/>
    <property type="match status" value="1"/>
</dbReference>
<dbReference type="PRINTS" id="PR00683">
    <property type="entry name" value="SPECTRINPH"/>
</dbReference>
<dbReference type="PROSITE" id="PS50003">
    <property type="entry name" value="PH_DOMAIN"/>
    <property type="match status" value="1"/>
</dbReference>
<feature type="compositionally biased region" description="Acidic residues" evidence="7">
    <location>
        <begin position="659"/>
        <end position="674"/>
    </location>
</feature>
<keyword evidence="11" id="KW-1185">Reference proteome</keyword>
<evidence type="ECO:0000256" key="5">
    <source>
        <dbReference type="ARBA" id="ARBA00023136"/>
    </source>
</evidence>
<feature type="region of interest" description="Disordered" evidence="7">
    <location>
        <begin position="292"/>
        <end position="343"/>
    </location>
</feature>
<dbReference type="OrthoDB" id="2157641at2759"/>
<feature type="compositionally biased region" description="Polar residues" evidence="7">
    <location>
        <begin position="591"/>
        <end position="607"/>
    </location>
</feature>
<dbReference type="SMART" id="SM00222">
    <property type="entry name" value="Sec7"/>
    <property type="match status" value="1"/>
</dbReference>
<dbReference type="GeneID" id="108892041"/>
<dbReference type="Gene3D" id="2.30.29.30">
    <property type="entry name" value="Pleckstrin-homology domain (PH domain)/Phosphotyrosine-binding domain (PTB)"/>
    <property type="match status" value="1"/>
</dbReference>
<dbReference type="PANTHER" id="PTHR10663">
    <property type="entry name" value="GUANYL-NUCLEOTIDE EXCHANGE FACTOR"/>
    <property type="match status" value="1"/>
</dbReference>
<evidence type="ECO:0000256" key="7">
    <source>
        <dbReference type="SAM" id="MobiDB-lite"/>
    </source>
</evidence>
<dbReference type="RefSeq" id="XP_018544990.1">
    <property type="nucleotide sequence ID" value="XM_018689474.2"/>
</dbReference>
<keyword evidence="2" id="KW-1003">Cell membrane</keyword>
<feature type="compositionally biased region" description="Polar residues" evidence="7">
    <location>
        <begin position="461"/>
        <end position="474"/>
    </location>
</feature>
<feature type="domain" description="SEC7" evidence="9">
    <location>
        <begin position="1148"/>
        <end position="1314"/>
    </location>
</feature>
<dbReference type="Gene3D" id="1.10.1000.11">
    <property type="entry name" value="Arf Nucleotide-binding Site Opener,domain 2"/>
    <property type="match status" value="1"/>
</dbReference>
<evidence type="ECO:0000256" key="6">
    <source>
        <dbReference type="ARBA" id="ARBA00023273"/>
    </source>
</evidence>
<keyword evidence="4" id="KW-0175">Coiled coil</keyword>
<evidence type="ECO:0000313" key="12">
    <source>
        <dbReference type="RefSeq" id="XP_018544990.1"/>
    </source>
</evidence>
<feature type="compositionally biased region" description="Low complexity" evidence="7">
    <location>
        <begin position="300"/>
        <end position="312"/>
    </location>
</feature>
<feature type="compositionally biased region" description="Polar residues" evidence="7">
    <location>
        <begin position="446"/>
        <end position="455"/>
    </location>
</feature>
<sequence length="1644" mass="181382">MSQSGKVLHLYVEVRSAPDQNGGKGAFGEKEEGIASVQDSPAELLSQLATKTTCQVVAKPSTAHHRVQDCTHSQSPSRNTVSFQLQQASSSPTVNKRWSLPCDGVSAVRSSPGPSSGKATVPHTPPNCRRLNEEEVSGGKRSVVTFSYIEKSNVKTLDSPRNSVRGTREERSTPSHFQKRLSDPVWFGSPSSSCSSSPKLTFRSPGSHQQTFSPSLRQPPLDPIGRAATQRAVEEFGSPLLRIKLAHALEHTSFSHYNQQPRCQSWAGSPVQRRNISVIPKDHITDRSQAICGLPRSPASDQLSSQSKQSPQLRPGSSVETQSPLNWSGEDRTAVGSPATKRNINRACNRSASPKGAVLQLGNNVVEGLNQLSDSKSSSPAHSPEVARRLAEEATKVSSILTEARRSSLHNALGELVSSSNSGEFHSSSPNAQQSKQMLKMNIPLNNQHTPATDNTDSHQPENSLLQSHSCETNSHTDYDTHQEDCIQRSQHQSSILSAAQCSPALPSRVLRPSHPPTELSSPVRDPRLFQAELRAPDTPTLHRCQPPQYTGDSWSPSLDRRGDLSCFEKGDCTELARRLYINQSVEEAPVSWTSRQQWGNQAENSPRPSPEPGFGFNNDQPNRQSNQRRRPLSPTAQQKRAEQRRREILLLGPVVLDSPEEDEGCDEEGEGNDMEGYGAGQQPRLRRIEEPPEAEQNGAMGGPSSRSSSGVTGSLGDRDCVSPESSQSSHQSNETGAATSGIQTDSGCAVPVPSLHCQRIARAKWEFLFGTPAEEAASRGEKNSLETSTAPPSGNSSESPTPTPPSSLPLLSANHEVQHVEVELVTPPPAIIGTSPKTGIIRRTLKYSETDLDAIPLRCYRETDIDEVLLAEQDDADSAFGSNRSVQGTSGTGSSPLGGLAYGRTDREEVDVRRGGRKEEEEEDEEEEEEEEEEEMVSWASVRMQGDNRKQQYAAQEEPAVFGHLMKRPMETFFDNHHPALKSPILVSGPRCAAEDTFSRHFESIMESHRAKGTSYNSLDSEELLTSSTQTVLTFDLPTLTPAIHGLVCQSARQIVQLSFAPLAHDERPSLSDSIFTVTGDSDATRAPSSERLSSGSDDTPPRGQDVCTQLGSSWYSNPSFSLPSREKARLATDSELDQDLSDRLGLGSSDTLTNGSHRADVAAAKRLAKRLFNLDGFRKSDVARHLSKNNDFSRMVAEEYLSFFNFTGFAIDQALRTFLRQFALMGETQERERVLSHFSRRYLDCNPKVMPSEDAVHTLTCALMLLNTDLHGQNIGKRMSCTQFIGNLEGLNDGQDFPKDLLKALYNSIKNQKLQWTLDEEELRKSFSELGDSLCESNTSRSMKRVGSSGKPLAEETQPSGTLLYKNGFLVRKVHADSDGKRTPRGKRGWKTFYAILKGLILYLQKGEYRPDKQLSDEDLKNAVSIHHSLAMKASDYSKRPNVFYLRTADWRVYLFQAPNAEQMQSWITRINTVAAMFSAPPFPAAIGSQKKFSRPLLPGTMSKLSEEEQVRSHEARFRAISTELAELRSYPPDRKVKGRELEEYRQRDEYLEFEKTRYGTYVMLLRAKIRSGEEDLSVFESQLLEDNGLQRAHSSPTLQDSSQASQASSTRDGGNSSKASGCSSKVRQEGQRHSYRQAVKK</sequence>
<dbReference type="GO" id="GO:0032012">
    <property type="term" value="P:regulation of ARF protein signal transduction"/>
    <property type="evidence" value="ECO:0007669"/>
    <property type="project" value="InterPro"/>
</dbReference>
<dbReference type="Proteomes" id="UP000314980">
    <property type="component" value="Unassembled WGS sequence"/>
</dbReference>
<feature type="compositionally biased region" description="Polar residues" evidence="7">
    <location>
        <begin position="108"/>
        <end position="118"/>
    </location>
</feature>
<feature type="compositionally biased region" description="Polar residues" evidence="7">
    <location>
        <begin position="1075"/>
        <end position="1099"/>
    </location>
</feature>
<dbReference type="CDD" id="cd13295">
    <property type="entry name" value="PH_EFA6"/>
    <property type="match status" value="1"/>
</dbReference>
<feature type="region of interest" description="Disordered" evidence="7">
    <location>
        <begin position="370"/>
        <end position="390"/>
    </location>
</feature>
<evidence type="ECO:0000259" key="8">
    <source>
        <dbReference type="PROSITE" id="PS50003"/>
    </source>
</evidence>
<feature type="region of interest" description="Disordered" evidence="7">
    <location>
        <begin position="197"/>
        <end position="223"/>
    </location>
</feature>
<feature type="region of interest" description="Disordered" evidence="7">
    <location>
        <begin position="1594"/>
        <end position="1644"/>
    </location>
</feature>
<dbReference type="GO" id="GO:0005543">
    <property type="term" value="F:phospholipid binding"/>
    <property type="evidence" value="ECO:0007669"/>
    <property type="project" value="InterPro"/>
</dbReference>
<dbReference type="SUPFAM" id="SSF50729">
    <property type="entry name" value="PH domain-like"/>
    <property type="match status" value="1"/>
</dbReference>
<dbReference type="STRING" id="8187.ENSLCAP00010032747"/>
<dbReference type="Pfam" id="PF15410">
    <property type="entry name" value="PH_9"/>
    <property type="match status" value="1"/>
</dbReference>
<comment type="subcellular location">
    <subcellularLocation>
        <location evidence="1">Cell projection</location>
        <location evidence="1">Ruffle membrane</location>
    </subcellularLocation>
</comment>
<dbReference type="InParanoid" id="A0A4W6E668"/>
<proteinExistence type="predicted"/>
<evidence type="ECO:0000256" key="1">
    <source>
        <dbReference type="ARBA" id="ARBA00004632"/>
    </source>
</evidence>
<feature type="region of interest" description="Disordered" evidence="7">
    <location>
        <begin position="507"/>
        <end position="558"/>
    </location>
</feature>
<accession>A0A4W6E668</accession>
<feature type="compositionally biased region" description="Polar residues" evidence="7">
    <location>
        <begin position="70"/>
        <end position="96"/>
    </location>
</feature>
<dbReference type="InterPro" id="IPR023394">
    <property type="entry name" value="Sec7_C_sf"/>
</dbReference>
<organism evidence="10 11">
    <name type="scientific">Lates calcarifer</name>
    <name type="common">Barramundi</name>
    <name type="synonym">Holocentrus calcarifer</name>
    <dbReference type="NCBI Taxonomy" id="8187"/>
    <lineage>
        <taxon>Eukaryota</taxon>
        <taxon>Metazoa</taxon>
        <taxon>Chordata</taxon>
        <taxon>Craniata</taxon>
        <taxon>Vertebrata</taxon>
        <taxon>Euteleostomi</taxon>
        <taxon>Actinopterygii</taxon>
        <taxon>Neopterygii</taxon>
        <taxon>Teleostei</taxon>
        <taxon>Neoteleostei</taxon>
        <taxon>Acanthomorphata</taxon>
        <taxon>Carangaria</taxon>
        <taxon>Carangaria incertae sedis</taxon>
        <taxon>Centropomidae</taxon>
        <taxon>Lates</taxon>
    </lineage>
</organism>
<keyword evidence="6" id="KW-0966">Cell projection</keyword>
<dbReference type="PANTHER" id="PTHR10663:SF334">
    <property type="entry name" value="PH AND SEC7 DOMAIN-CONTAINING PROTEIN 1"/>
    <property type="match status" value="1"/>
</dbReference>
<dbReference type="PROSITE" id="PS50190">
    <property type="entry name" value="SEC7"/>
    <property type="match status" value="1"/>
</dbReference>
<feature type="compositionally biased region" description="Polar residues" evidence="7">
    <location>
        <begin position="548"/>
        <end position="557"/>
    </location>
</feature>
<evidence type="ECO:0000256" key="2">
    <source>
        <dbReference type="ARBA" id="ARBA00022475"/>
    </source>
</evidence>
<feature type="region of interest" description="Disordered" evidence="7">
    <location>
        <begin position="1075"/>
        <end position="1107"/>
    </location>
</feature>
<dbReference type="GO" id="GO:0005085">
    <property type="term" value="F:guanyl-nucleotide exchange factor activity"/>
    <property type="evidence" value="ECO:0007669"/>
    <property type="project" value="InterPro"/>
</dbReference>
<keyword evidence="3" id="KW-0597">Phosphoprotein</keyword>
<dbReference type="InterPro" id="IPR001605">
    <property type="entry name" value="PH_dom-spectrin-type"/>
</dbReference>
<evidence type="ECO:0000256" key="4">
    <source>
        <dbReference type="ARBA" id="ARBA00023054"/>
    </source>
</evidence>
<evidence type="ECO:0000313" key="11">
    <source>
        <dbReference type="Proteomes" id="UP000314980"/>
    </source>
</evidence>
<feature type="compositionally biased region" description="Basic and acidic residues" evidence="7">
    <location>
        <begin position="640"/>
        <end position="649"/>
    </location>
</feature>
<reference evidence="12 13" key="2">
    <citation type="submission" date="2025-04" db="UniProtKB">
        <authorList>
            <consortium name="RefSeq"/>
        </authorList>
    </citation>
    <scope>IDENTIFICATION</scope>
    <source>
        <tissue evidence="12 13">Brain</tissue>
    </source>
</reference>
<dbReference type="GO" id="GO:0032587">
    <property type="term" value="C:ruffle membrane"/>
    <property type="evidence" value="ECO:0007669"/>
    <property type="project" value="UniProtKB-SubCell"/>
</dbReference>
<dbReference type="Proteomes" id="UP000694890">
    <property type="component" value="Linkage group LG23"/>
</dbReference>
<dbReference type="RefSeq" id="XP_018544991.1">
    <property type="nucleotide sequence ID" value="XM_018689475.2"/>
</dbReference>
<dbReference type="InterPro" id="IPR035999">
    <property type="entry name" value="Sec7_dom_sf"/>
</dbReference>
<dbReference type="InterPro" id="IPR001849">
    <property type="entry name" value="PH_domain"/>
</dbReference>
<feature type="compositionally biased region" description="Low complexity" evidence="7">
    <location>
        <begin position="373"/>
        <end position="383"/>
    </location>
</feature>
<feature type="region of interest" description="Disordered" evidence="7">
    <location>
        <begin position="591"/>
        <end position="745"/>
    </location>
</feature>
<feature type="compositionally biased region" description="Polar residues" evidence="7">
    <location>
        <begin position="1613"/>
        <end position="1628"/>
    </location>
</feature>
<evidence type="ECO:0000259" key="9">
    <source>
        <dbReference type="PROSITE" id="PS50190"/>
    </source>
</evidence>
<dbReference type="GeneTree" id="ENSGT00940000155061"/>
<dbReference type="KEGG" id="lcf:108892041"/>
<dbReference type="InterPro" id="IPR000904">
    <property type="entry name" value="Sec7_dom"/>
</dbReference>
<evidence type="ECO:0000313" key="13">
    <source>
        <dbReference type="RefSeq" id="XP_018544991.1"/>
    </source>
</evidence>
<feature type="region of interest" description="Disordered" evidence="7">
    <location>
        <begin position="70"/>
        <end position="136"/>
    </location>
</feature>
<feature type="compositionally biased region" description="Polar residues" evidence="7">
    <location>
        <begin position="734"/>
        <end position="745"/>
    </location>
</feature>
<feature type="domain" description="PH" evidence="8">
    <location>
        <begin position="1365"/>
        <end position="1478"/>
    </location>
</feature>
<name>A0A4W6E668_LATCA</name>
<protein>
    <submittedName>
        <fullName evidence="12 13">Uncharacterized protein LOC108892041</fullName>
    </submittedName>
</protein>
<evidence type="ECO:0000313" key="10">
    <source>
        <dbReference type="Ensembl" id="ENSLCAP00010032747.1"/>
    </source>
</evidence>
<reference evidence="11" key="1">
    <citation type="submission" date="2015-09" db="EMBL/GenBank/DDBJ databases">
        <authorList>
            <person name="Sai Rama Sridatta P."/>
        </authorList>
    </citation>
    <scope>NUCLEOTIDE SEQUENCE [LARGE SCALE GENOMIC DNA]</scope>
</reference>
<gene>
    <name evidence="10 12 13" type="primary">LOC108892041</name>
</gene>
<feature type="region of interest" description="Disordered" evidence="7">
    <location>
        <begin position="776"/>
        <end position="811"/>
    </location>
</feature>
<evidence type="ECO:0000256" key="3">
    <source>
        <dbReference type="ARBA" id="ARBA00022553"/>
    </source>
</evidence>
<feature type="compositionally biased region" description="Low complexity" evidence="7">
    <location>
        <begin position="889"/>
        <end position="900"/>
    </location>
</feature>
<feature type="region of interest" description="Disordered" evidence="7">
    <location>
        <begin position="446"/>
        <end position="478"/>
    </location>
</feature>
<dbReference type="InterPro" id="IPR041681">
    <property type="entry name" value="PH_9"/>
</dbReference>
<dbReference type="SMART" id="SM00233">
    <property type="entry name" value="PH"/>
    <property type="match status" value="1"/>
</dbReference>
<feature type="compositionally biased region" description="Low complexity" evidence="7">
    <location>
        <begin position="723"/>
        <end position="733"/>
    </location>
</feature>
<dbReference type="InterPro" id="IPR011993">
    <property type="entry name" value="PH-like_dom_sf"/>
</dbReference>
<dbReference type="CDD" id="cd00171">
    <property type="entry name" value="Sec7"/>
    <property type="match status" value="1"/>
</dbReference>
<feature type="compositionally biased region" description="Polar residues" evidence="7">
    <location>
        <begin position="204"/>
        <end position="216"/>
    </location>
</feature>
<dbReference type="Ensembl" id="ENSLCAT00010033532.1">
    <property type="protein sequence ID" value="ENSLCAP00010032747.1"/>
    <property type="gene ID" value="ENSLCAG00010015175.1"/>
</dbReference>
<dbReference type="SUPFAM" id="SSF48425">
    <property type="entry name" value="Sec7 domain"/>
    <property type="match status" value="1"/>
</dbReference>
<feature type="compositionally biased region" description="Low complexity" evidence="7">
    <location>
        <begin position="703"/>
        <end position="716"/>
    </location>
</feature>
<feature type="region of interest" description="Disordered" evidence="7">
    <location>
        <begin position="157"/>
        <end position="184"/>
    </location>
</feature>
<feature type="region of interest" description="Disordered" evidence="7">
    <location>
        <begin position="880"/>
        <end position="940"/>
    </location>
</feature>
<dbReference type="FunFam" id="1.10.1000.11:FF:000004">
    <property type="entry name" value="PH and SEC7 domain-containing protein 2"/>
    <property type="match status" value="1"/>
</dbReference>
<keyword evidence="5" id="KW-0472">Membrane</keyword>
<feature type="compositionally biased region" description="Acidic residues" evidence="7">
    <location>
        <begin position="921"/>
        <end position="937"/>
    </location>
</feature>
<reference evidence="10" key="3">
    <citation type="submission" date="2025-05" db="UniProtKB">
        <authorList>
            <consortium name="Ensembl"/>
        </authorList>
    </citation>
    <scope>IDENTIFICATION</scope>
</reference>
<dbReference type="Pfam" id="PF01369">
    <property type="entry name" value="Sec7"/>
    <property type="match status" value="1"/>
</dbReference>